<feature type="transmembrane region" description="Helical" evidence="10">
    <location>
        <begin position="464"/>
        <end position="487"/>
    </location>
</feature>
<feature type="transmembrane region" description="Helical" evidence="10">
    <location>
        <begin position="40"/>
        <end position="57"/>
    </location>
</feature>
<keyword evidence="5 9" id="KW-0378">Hydrolase</keyword>
<proteinExistence type="inferred from homology"/>
<keyword evidence="4 10" id="KW-0812">Transmembrane</keyword>
<dbReference type="Pfam" id="PF13641">
    <property type="entry name" value="Glyco_tranf_2_3"/>
    <property type="match status" value="1"/>
</dbReference>
<protein>
    <submittedName>
        <fullName evidence="12">Glycosyltransferase family 2 protein</fullName>
    </submittedName>
</protein>
<dbReference type="SUPFAM" id="SSF51445">
    <property type="entry name" value="(Trans)glycosidases"/>
    <property type="match status" value="2"/>
</dbReference>
<keyword evidence="6 10" id="KW-1133">Transmembrane helix</keyword>
<dbReference type="RefSeq" id="WP_311494386.1">
    <property type="nucleotide sequence ID" value="NZ_JAVRHO010000006.1"/>
</dbReference>
<feature type="active site" description="Proton donor" evidence="9">
    <location>
        <position position="688"/>
    </location>
</feature>
<comment type="subcellular location">
    <subcellularLocation>
        <location evidence="1">Membrane</location>
        <topology evidence="1">Multi-pass membrane protein</topology>
    </subcellularLocation>
</comment>
<gene>
    <name evidence="12" type="ORF">RM545_05865</name>
</gene>
<evidence type="ECO:0000259" key="11">
    <source>
        <dbReference type="PROSITE" id="PS51764"/>
    </source>
</evidence>
<feature type="active site" description="Nucleophile" evidence="9">
    <location>
        <position position="793"/>
    </location>
</feature>
<evidence type="ECO:0000256" key="6">
    <source>
        <dbReference type="ARBA" id="ARBA00022989"/>
    </source>
</evidence>
<evidence type="ECO:0000256" key="9">
    <source>
        <dbReference type="PROSITE-ProRule" id="PRU01100"/>
    </source>
</evidence>
<keyword evidence="13" id="KW-1185">Reference proteome</keyword>
<feature type="transmembrane region" description="Helical" evidence="10">
    <location>
        <begin position="330"/>
        <end position="351"/>
    </location>
</feature>
<feature type="transmembrane region" description="Helical" evidence="10">
    <location>
        <begin position="363"/>
        <end position="381"/>
    </location>
</feature>
<evidence type="ECO:0000256" key="7">
    <source>
        <dbReference type="ARBA" id="ARBA00023136"/>
    </source>
</evidence>
<dbReference type="EMBL" id="JAVRHO010000006">
    <property type="protein sequence ID" value="MDT0646208.1"/>
    <property type="molecule type" value="Genomic_DNA"/>
</dbReference>
<dbReference type="InterPro" id="IPR017853">
    <property type="entry name" value="GH"/>
</dbReference>
<dbReference type="InterPro" id="IPR029044">
    <property type="entry name" value="Nucleotide-diphossugar_trans"/>
</dbReference>
<evidence type="ECO:0000256" key="5">
    <source>
        <dbReference type="ARBA" id="ARBA00022801"/>
    </source>
</evidence>
<evidence type="ECO:0000256" key="4">
    <source>
        <dbReference type="ARBA" id="ARBA00022692"/>
    </source>
</evidence>
<reference evidence="12 13" key="1">
    <citation type="submission" date="2023-09" db="EMBL/GenBank/DDBJ databases">
        <authorList>
            <person name="Rey-Velasco X."/>
        </authorList>
    </citation>
    <scope>NUCLEOTIDE SEQUENCE [LARGE SCALE GENOMIC DNA]</scope>
    <source>
        <strain evidence="12 13">F260</strain>
    </source>
</reference>
<evidence type="ECO:0000256" key="3">
    <source>
        <dbReference type="ARBA" id="ARBA00022679"/>
    </source>
</evidence>
<evidence type="ECO:0000256" key="1">
    <source>
        <dbReference type="ARBA" id="ARBA00004141"/>
    </source>
</evidence>
<dbReference type="InterPro" id="IPR022790">
    <property type="entry name" value="GH26_dom"/>
</dbReference>
<dbReference type="PANTHER" id="PTHR43867:SF2">
    <property type="entry name" value="CELLULOSE SYNTHASE CATALYTIC SUBUNIT A [UDP-FORMING]"/>
    <property type="match status" value="1"/>
</dbReference>
<evidence type="ECO:0000313" key="12">
    <source>
        <dbReference type="EMBL" id="MDT0646208.1"/>
    </source>
</evidence>
<sequence length="1260" mass="146636">MGKIREPNKKELRIIKLMIFFGIISIIHFVLYFFQPQYRGNIPLYILLTITILYGAFKKFYMWYNYSNISIPKEREIVTDFKVDILTTYFPGEPYQMIITTLEAILNISYPHETYLCDEANDPYLKEFCREHGIHHVTRNNRVNAKAGNINNALNTVAKGDICVVLDPDHIPHTDFLYPVLPHFEDPDIGFVQVVQSYYNIKESLVARGAAEQTFQFYGPIMMTLNAYKSVNAIGANCVFRRKALNSIGGHAPGLCEDMHTAMLLYSKNWRAVYVPQVLAQGLAPSNLTNFFKQQLKWARGSFDLLRKVYPKIFKRLTTRQKIHFGILPLHYLGGLICLFTFLIPILSLLFSVTPWKGNIVDFFIMILPVVVSSILIRVYIQKWVIEKKERGFHIIGGLLYINTWWIYIVGLLYTVLDKDVPYLPTPKEDEWNTNLKIVIPNATIAILSLFSIIYGLQKDLTPFSIIMAGFAFFNFCIMFFGIYLTIRISKLRNKKILLLEKMSGIYKLLREKFYILANLLFFLSRKIALPILLIVLLISMTVKHNKDNKKWKNMEISYVDKEHDRYLGIFHPTSDSGVSDLDTIVNIENQTNTNFDIISFYLAWGDKSYSDFPGDLVNSIYGMNAIPMITWEPWTSDFQESEEISALERNQKVFKYIAAGYFDDYIKQFGVKLAAFERPVFLRFAHEFDNPQYPWSAKGGNTPKEFIVAWRHVHDLLKSVNAHQVMMVWNPWRSQLLQKYYPGDDYVDWIGITALDYGKLNSTKQSYSFNQLYQPFHSEIGAFTNKPVMLAEFGSLKINKNQKKWSLDAIETINSTYPEISAIVLFNSSYDKNIPLNNWYDKKQLDWTTSSLASIDQRFKRNPLALKSSYSDASNTFPNTKSINPLTNYDIRGVRYKKGYTWEENFYAATRETIRKDFELLKEAGFNTIQFRGGNVYNHNLLTYAGEYGLNVIYEFKVDNTLNFIVDKDQLKDLKEEIIAQVHQFKENNTIIGFTFRDDLDTFYGKPLLFYQRSAYYDWLSTLAQEIKLIDPEKSLNIDMAWSKTAAYNIRELYIQSPFDSFGIRISDSTGMSNYQTFAQQNQTPVYISSVTPEVLSQFPIALKNYNFILQNYQNERQSDYITFDGIVDFDGNKKRTLEELEKHWKSNEVVDSDIIVRILRPSEPLLANQSSVFHPVLFKNDQWTYPSEMNSNYNFKWHLIKNDRYGNPIAINQIGKEATLELEIPENYKEYELLLTLYDTEKRYSLSSRSQLHTPSPD</sequence>
<keyword evidence="3" id="KW-0808">Transferase</keyword>
<feature type="transmembrane region" description="Helical" evidence="10">
    <location>
        <begin position="12"/>
        <end position="34"/>
    </location>
</feature>
<dbReference type="CDD" id="cd06421">
    <property type="entry name" value="CESA_CelA_like"/>
    <property type="match status" value="1"/>
</dbReference>
<keyword evidence="8 9" id="KW-0326">Glycosidase</keyword>
<feature type="transmembrane region" description="Helical" evidence="10">
    <location>
        <begin position="393"/>
        <end position="416"/>
    </location>
</feature>
<dbReference type="PROSITE" id="PS51764">
    <property type="entry name" value="GH26"/>
    <property type="match status" value="1"/>
</dbReference>
<feature type="transmembrane region" description="Helical" evidence="10">
    <location>
        <begin position="514"/>
        <end position="543"/>
    </location>
</feature>
<keyword evidence="7 10" id="KW-0472">Membrane</keyword>
<dbReference type="Pfam" id="PF02156">
    <property type="entry name" value="Glyco_hydro_26"/>
    <property type="match status" value="1"/>
</dbReference>
<name>A0ABU3CIM7_9FLAO</name>
<evidence type="ECO:0000256" key="10">
    <source>
        <dbReference type="SAM" id="Phobius"/>
    </source>
</evidence>
<evidence type="ECO:0000256" key="2">
    <source>
        <dbReference type="ARBA" id="ARBA00022676"/>
    </source>
</evidence>
<evidence type="ECO:0000313" key="13">
    <source>
        <dbReference type="Proteomes" id="UP001245285"/>
    </source>
</evidence>
<dbReference type="InterPro" id="IPR050321">
    <property type="entry name" value="Glycosyltr_2/OpgH_subfam"/>
</dbReference>
<comment type="caution">
    <text evidence="12">The sequence shown here is derived from an EMBL/GenBank/DDBJ whole genome shotgun (WGS) entry which is preliminary data.</text>
</comment>
<dbReference type="SUPFAM" id="SSF53448">
    <property type="entry name" value="Nucleotide-diphospho-sugar transferases"/>
    <property type="match status" value="1"/>
</dbReference>
<dbReference type="Gene3D" id="3.90.550.10">
    <property type="entry name" value="Spore Coat Polysaccharide Biosynthesis Protein SpsA, Chain A"/>
    <property type="match status" value="1"/>
</dbReference>
<accession>A0ABU3CIM7</accession>
<feature type="domain" description="GH26" evidence="11">
    <location>
        <begin position="546"/>
        <end position="859"/>
    </location>
</feature>
<dbReference type="Gene3D" id="3.20.20.80">
    <property type="entry name" value="Glycosidases"/>
    <property type="match status" value="2"/>
</dbReference>
<keyword evidence="2" id="KW-0328">Glycosyltransferase</keyword>
<dbReference type="Proteomes" id="UP001245285">
    <property type="component" value="Unassembled WGS sequence"/>
</dbReference>
<organism evidence="12 13">
    <name type="scientific">Autumnicola lenta</name>
    <dbReference type="NCBI Taxonomy" id="3075593"/>
    <lineage>
        <taxon>Bacteria</taxon>
        <taxon>Pseudomonadati</taxon>
        <taxon>Bacteroidota</taxon>
        <taxon>Flavobacteriia</taxon>
        <taxon>Flavobacteriales</taxon>
        <taxon>Flavobacteriaceae</taxon>
        <taxon>Autumnicola</taxon>
    </lineage>
</organism>
<evidence type="ECO:0000256" key="8">
    <source>
        <dbReference type="ARBA" id="ARBA00023295"/>
    </source>
</evidence>
<dbReference type="PANTHER" id="PTHR43867">
    <property type="entry name" value="CELLULOSE SYNTHASE CATALYTIC SUBUNIT A [UDP-FORMING]"/>
    <property type="match status" value="1"/>
</dbReference>
<comment type="similarity">
    <text evidence="9">Belongs to the glycosyl hydrolase 26 family.</text>
</comment>